<dbReference type="RefSeq" id="WP_143756851.1">
    <property type="nucleotide sequence ID" value="NZ_FCOJ02000045.1"/>
</dbReference>
<feature type="compositionally biased region" description="Low complexity" evidence="1">
    <location>
        <begin position="18"/>
        <end position="27"/>
    </location>
</feature>
<evidence type="ECO:0000313" key="2">
    <source>
        <dbReference type="EMBL" id="SAK79253.1"/>
    </source>
</evidence>
<protein>
    <submittedName>
        <fullName evidence="2">Uncharacterized protein</fullName>
    </submittedName>
</protein>
<proteinExistence type="predicted"/>
<keyword evidence="3" id="KW-1185">Reference proteome</keyword>
<evidence type="ECO:0000256" key="1">
    <source>
        <dbReference type="SAM" id="MobiDB-lite"/>
    </source>
</evidence>
<evidence type="ECO:0000313" key="3">
    <source>
        <dbReference type="Proteomes" id="UP000054596"/>
    </source>
</evidence>
<accession>A0A158CA54</accession>
<comment type="caution">
    <text evidence="2">The sequence shown here is derived from an EMBL/GenBank/DDBJ whole genome shotgun (WGS) entry which is preliminary data.</text>
</comment>
<dbReference type="EMBL" id="FCOJ02000045">
    <property type="protein sequence ID" value="SAK79253.1"/>
    <property type="molecule type" value="Genomic_DNA"/>
</dbReference>
<dbReference type="Proteomes" id="UP000054596">
    <property type="component" value="Unassembled WGS sequence"/>
</dbReference>
<sequence length="69" mass="7306">MSFTQGFPLKDKEPPSVALTALQLAADATRRSGPKPSGEPSLSPSEAARDEHENTVAHTMPDDPEGDFA</sequence>
<organism evidence="2 3">
    <name type="scientific">Caballeronia glebae</name>
    <dbReference type="NCBI Taxonomy" id="1777143"/>
    <lineage>
        <taxon>Bacteria</taxon>
        <taxon>Pseudomonadati</taxon>
        <taxon>Pseudomonadota</taxon>
        <taxon>Betaproteobacteria</taxon>
        <taxon>Burkholderiales</taxon>
        <taxon>Burkholderiaceae</taxon>
        <taxon>Caballeronia</taxon>
    </lineage>
</organism>
<feature type="region of interest" description="Disordered" evidence="1">
    <location>
        <begin position="1"/>
        <end position="69"/>
    </location>
</feature>
<name>A0A158CA54_9BURK</name>
<reference evidence="2" key="1">
    <citation type="submission" date="2016-01" db="EMBL/GenBank/DDBJ databases">
        <authorList>
            <person name="Peeters C."/>
        </authorList>
    </citation>
    <scope>NUCLEOTIDE SEQUENCE [LARGE SCALE GENOMIC DNA]</scope>
    <source>
        <strain evidence="2">LMG 29325</strain>
    </source>
</reference>
<dbReference type="OrthoDB" id="9133385at2"/>
<gene>
    <name evidence="2" type="ORF">AWB82_05170</name>
</gene>
<dbReference type="AlphaFoldDB" id="A0A158CA54"/>